<evidence type="ECO:0000313" key="3">
    <source>
        <dbReference type="Proteomes" id="UP001291623"/>
    </source>
</evidence>
<dbReference type="AlphaFoldDB" id="A0AAE1SML8"/>
<dbReference type="Proteomes" id="UP001291623">
    <property type="component" value="Unassembled WGS sequence"/>
</dbReference>
<organism evidence="2 3">
    <name type="scientific">Anisodus tanguticus</name>
    <dbReference type="NCBI Taxonomy" id="243964"/>
    <lineage>
        <taxon>Eukaryota</taxon>
        <taxon>Viridiplantae</taxon>
        <taxon>Streptophyta</taxon>
        <taxon>Embryophyta</taxon>
        <taxon>Tracheophyta</taxon>
        <taxon>Spermatophyta</taxon>
        <taxon>Magnoliopsida</taxon>
        <taxon>eudicotyledons</taxon>
        <taxon>Gunneridae</taxon>
        <taxon>Pentapetalae</taxon>
        <taxon>asterids</taxon>
        <taxon>lamiids</taxon>
        <taxon>Solanales</taxon>
        <taxon>Solanaceae</taxon>
        <taxon>Solanoideae</taxon>
        <taxon>Hyoscyameae</taxon>
        <taxon>Anisodus</taxon>
    </lineage>
</organism>
<accession>A0AAE1SML8</accession>
<proteinExistence type="predicted"/>
<dbReference type="EMBL" id="JAVYJV010000004">
    <property type="protein sequence ID" value="KAK4372612.1"/>
    <property type="molecule type" value="Genomic_DNA"/>
</dbReference>
<reference evidence="2" key="1">
    <citation type="submission" date="2023-12" db="EMBL/GenBank/DDBJ databases">
        <title>Genome assembly of Anisodus tanguticus.</title>
        <authorList>
            <person name="Wang Y.-J."/>
        </authorList>
    </citation>
    <scope>NUCLEOTIDE SEQUENCE</scope>
    <source>
        <strain evidence="2">KB-2021</strain>
        <tissue evidence="2">Leaf</tissue>
    </source>
</reference>
<protein>
    <submittedName>
        <fullName evidence="2">Uncharacterized protein</fullName>
    </submittedName>
</protein>
<gene>
    <name evidence="2" type="ORF">RND71_007996</name>
</gene>
<keyword evidence="3" id="KW-1185">Reference proteome</keyword>
<sequence>MSEHQPDQKLNPKVTSEQSQAFIVGIALPPLGRFSVFSQSMQSESVPMEPPKGLSSNRMIHKKGGRIRTYGRPAPDLLGDASLSFLSRAEKTSRCEAINNSRYAGKALSDRLKYNSHDEGFGNK</sequence>
<evidence type="ECO:0000313" key="2">
    <source>
        <dbReference type="EMBL" id="KAK4372612.1"/>
    </source>
</evidence>
<feature type="region of interest" description="Disordered" evidence="1">
    <location>
        <begin position="42"/>
        <end position="73"/>
    </location>
</feature>
<evidence type="ECO:0000256" key="1">
    <source>
        <dbReference type="SAM" id="MobiDB-lite"/>
    </source>
</evidence>
<name>A0AAE1SML8_9SOLA</name>
<comment type="caution">
    <text evidence="2">The sequence shown here is derived from an EMBL/GenBank/DDBJ whole genome shotgun (WGS) entry which is preliminary data.</text>
</comment>